<keyword evidence="2" id="KW-1185">Reference proteome</keyword>
<dbReference type="AlphaFoldDB" id="A0A8X8A861"/>
<accession>A0A8X8A861</accession>
<reference evidence="1" key="1">
    <citation type="journal article" date="2020" name="bioRxiv">
        <title>Hybrid origin of Populus tomentosa Carr. identified through genome sequencing and phylogenomic analysis.</title>
        <authorList>
            <person name="An X."/>
            <person name="Gao K."/>
            <person name="Chen Z."/>
            <person name="Li J."/>
            <person name="Yang X."/>
            <person name="Yang X."/>
            <person name="Zhou J."/>
            <person name="Guo T."/>
            <person name="Zhao T."/>
            <person name="Huang S."/>
            <person name="Miao D."/>
            <person name="Khan W.U."/>
            <person name="Rao P."/>
            <person name="Ye M."/>
            <person name="Lei B."/>
            <person name="Liao W."/>
            <person name="Wang J."/>
            <person name="Ji L."/>
            <person name="Li Y."/>
            <person name="Guo B."/>
            <person name="Mustafa N.S."/>
            <person name="Li S."/>
            <person name="Yun Q."/>
            <person name="Keller S.R."/>
            <person name="Mao J."/>
            <person name="Zhang R."/>
            <person name="Strauss S.H."/>
        </authorList>
    </citation>
    <scope>NUCLEOTIDE SEQUENCE</scope>
    <source>
        <strain evidence="1">GM15</strain>
        <tissue evidence="1">Leaf</tissue>
    </source>
</reference>
<organism evidence="1 2">
    <name type="scientific">Populus tomentosa</name>
    <name type="common">Chinese white poplar</name>
    <dbReference type="NCBI Taxonomy" id="118781"/>
    <lineage>
        <taxon>Eukaryota</taxon>
        <taxon>Viridiplantae</taxon>
        <taxon>Streptophyta</taxon>
        <taxon>Embryophyta</taxon>
        <taxon>Tracheophyta</taxon>
        <taxon>Spermatophyta</taxon>
        <taxon>Magnoliopsida</taxon>
        <taxon>eudicotyledons</taxon>
        <taxon>Gunneridae</taxon>
        <taxon>Pentapetalae</taxon>
        <taxon>rosids</taxon>
        <taxon>fabids</taxon>
        <taxon>Malpighiales</taxon>
        <taxon>Salicaceae</taxon>
        <taxon>Saliceae</taxon>
        <taxon>Populus</taxon>
    </lineage>
</organism>
<sequence>MNVLHTSHTLSFFFRGYESSSAGGGCSGLFCWNNSRSNRAKVKGTPVGPRGRSGRFTLFGECAKQKKSESRNTR</sequence>
<protein>
    <submittedName>
        <fullName evidence="1">Uncharacterized protein</fullName>
    </submittedName>
</protein>
<proteinExistence type="predicted"/>
<name>A0A8X8A861_POPTO</name>
<comment type="caution">
    <text evidence="1">The sequence shown here is derived from an EMBL/GenBank/DDBJ whole genome shotgun (WGS) entry which is preliminary data.</text>
</comment>
<dbReference type="EMBL" id="JAAWWB010000005">
    <property type="protein sequence ID" value="KAG6782126.1"/>
    <property type="molecule type" value="Genomic_DNA"/>
</dbReference>
<dbReference type="OrthoDB" id="10529399at2759"/>
<evidence type="ECO:0000313" key="1">
    <source>
        <dbReference type="EMBL" id="KAG6782126.1"/>
    </source>
</evidence>
<gene>
    <name evidence="1" type="ORF">POTOM_011514</name>
</gene>
<evidence type="ECO:0000313" key="2">
    <source>
        <dbReference type="Proteomes" id="UP000886885"/>
    </source>
</evidence>
<dbReference type="Proteomes" id="UP000886885">
    <property type="component" value="Chromosome 3A"/>
</dbReference>